<feature type="transmembrane region" description="Helical" evidence="2">
    <location>
        <begin position="64"/>
        <end position="87"/>
    </location>
</feature>
<protein>
    <submittedName>
        <fullName evidence="3">Uncharacterized protein</fullName>
    </submittedName>
</protein>
<comment type="caution">
    <text evidence="3">The sequence shown here is derived from an EMBL/GenBank/DDBJ whole genome shotgun (WGS) entry which is preliminary data.</text>
</comment>
<keyword evidence="2" id="KW-1133">Transmembrane helix</keyword>
<proteinExistence type="predicted"/>
<keyword evidence="2" id="KW-0812">Transmembrane</keyword>
<gene>
    <name evidence="3" type="ORF">B0T22DRAFT_115858</name>
</gene>
<dbReference type="Proteomes" id="UP001270362">
    <property type="component" value="Unassembled WGS sequence"/>
</dbReference>
<sequence length="284" mass="31317">MEESESSKSPTDVNNAPLLPEEQDHSDSDKLSGRPSTCTMYEEQPRTTAKSWEPPQGILVRSQWISVAGGVVFAQLGLVVVCVLGFSRPQRYNIPWEATGHYIFMVFLGLITAAWAGGNLVWLRRSGGLLSPGLGLVLHGSLGFFATIVAFINMIALGSRYQTICWQAWSGPTWSGGNKVPDPMAVINRLLVNQCAIWSGRFHVLLWVYLVYALVLGLTQLAMFALCCVMVHRRAASLGGTRMAKSWALPTGRLRLNLEMEYLSRDISNPRGVHRPLAQSEDEA</sequence>
<organism evidence="3 4">
    <name type="scientific">Podospora appendiculata</name>
    <dbReference type="NCBI Taxonomy" id="314037"/>
    <lineage>
        <taxon>Eukaryota</taxon>
        <taxon>Fungi</taxon>
        <taxon>Dikarya</taxon>
        <taxon>Ascomycota</taxon>
        <taxon>Pezizomycotina</taxon>
        <taxon>Sordariomycetes</taxon>
        <taxon>Sordariomycetidae</taxon>
        <taxon>Sordariales</taxon>
        <taxon>Podosporaceae</taxon>
        <taxon>Podospora</taxon>
    </lineage>
</organism>
<feature type="compositionally biased region" description="Basic and acidic residues" evidence="1">
    <location>
        <begin position="22"/>
        <end position="32"/>
    </location>
</feature>
<dbReference type="AlphaFoldDB" id="A0AAE0XLL5"/>
<evidence type="ECO:0000313" key="4">
    <source>
        <dbReference type="Proteomes" id="UP001270362"/>
    </source>
</evidence>
<dbReference type="EMBL" id="JAULSO010000001">
    <property type="protein sequence ID" value="KAK3695759.1"/>
    <property type="molecule type" value="Genomic_DNA"/>
</dbReference>
<feature type="region of interest" description="Disordered" evidence="1">
    <location>
        <begin position="1"/>
        <end position="49"/>
    </location>
</feature>
<evidence type="ECO:0000313" key="3">
    <source>
        <dbReference type="EMBL" id="KAK3695759.1"/>
    </source>
</evidence>
<reference evidence="3" key="1">
    <citation type="journal article" date="2023" name="Mol. Phylogenet. Evol.">
        <title>Genome-scale phylogeny and comparative genomics of the fungal order Sordariales.</title>
        <authorList>
            <person name="Hensen N."/>
            <person name="Bonometti L."/>
            <person name="Westerberg I."/>
            <person name="Brannstrom I.O."/>
            <person name="Guillou S."/>
            <person name="Cros-Aarteil S."/>
            <person name="Calhoun S."/>
            <person name="Haridas S."/>
            <person name="Kuo A."/>
            <person name="Mondo S."/>
            <person name="Pangilinan J."/>
            <person name="Riley R."/>
            <person name="LaButti K."/>
            <person name="Andreopoulos B."/>
            <person name="Lipzen A."/>
            <person name="Chen C."/>
            <person name="Yan M."/>
            <person name="Daum C."/>
            <person name="Ng V."/>
            <person name="Clum A."/>
            <person name="Steindorff A."/>
            <person name="Ohm R.A."/>
            <person name="Martin F."/>
            <person name="Silar P."/>
            <person name="Natvig D.O."/>
            <person name="Lalanne C."/>
            <person name="Gautier V."/>
            <person name="Ament-Velasquez S.L."/>
            <person name="Kruys A."/>
            <person name="Hutchinson M.I."/>
            <person name="Powell A.J."/>
            <person name="Barry K."/>
            <person name="Miller A.N."/>
            <person name="Grigoriev I.V."/>
            <person name="Debuchy R."/>
            <person name="Gladieux P."/>
            <person name="Hiltunen Thoren M."/>
            <person name="Johannesson H."/>
        </authorList>
    </citation>
    <scope>NUCLEOTIDE SEQUENCE</scope>
    <source>
        <strain evidence="3">CBS 314.62</strain>
    </source>
</reference>
<feature type="transmembrane region" description="Helical" evidence="2">
    <location>
        <begin position="206"/>
        <end position="232"/>
    </location>
</feature>
<evidence type="ECO:0000256" key="1">
    <source>
        <dbReference type="SAM" id="MobiDB-lite"/>
    </source>
</evidence>
<reference evidence="3" key="2">
    <citation type="submission" date="2023-06" db="EMBL/GenBank/DDBJ databases">
        <authorList>
            <consortium name="Lawrence Berkeley National Laboratory"/>
            <person name="Haridas S."/>
            <person name="Hensen N."/>
            <person name="Bonometti L."/>
            <person name="Westerberg I."/>
            <person name="Brannstrom I.O."/>
            <person name="Guillou S."/>
            <person name="Cros-Aarteil S."/>
            <person name="Calhoun S."/>
            <person name="Kuo A."/>
            <person name="Mondo S."/>
            <person name="Pangilinan J."/>
            <person name="Riley R."/>
            <person name="Labutti K."/>
            <person name="Andreopoulos B."/>
            <person name="Lipzen A."/>
            <person name="Chen C."/>
            <person name="Yanf M."/>
            <person name="Daum C."/>
            <person name="Ng V."/>
            <person name="Clum A."/>
            <person name="Steindorff A."/>
            <person name="Ohm R."/>
            <person name="Martin F."/>
            <person name="Silar P."/>
            <person name="Natvig D."/>
            <person name="Lalanne C."/>
            <person name="Gautier V."/>
            <person name="Ament-Velasquez S.L."/>
            <person name="Kruys A."/>
            <person name="Hutchinson M.I."/>
            <person name="Powell A.J."/>
            <person name="Barry K."/>
            <person name="Miller A.N."/>
            <person name="Grigoriev I.V."/>
            <person name="Debuchy R."/>
            <person name="Gladieux P."/>
            <person name="Thoren M.H."/>
            <person name="Johannesson H."/>
        </authorList>
    </citation>
    <scope>NUCLEOTIDE SEQUENCE</scope>
    <source>
        <strain evidence="3">CBS 314.62</strain>
    </source>
</reference>
<accession>A0AAE0XLL5</accession>
<feature type="transmembrane region" description="Helical" evidence="2">
    <location>
        <begin position="99"/>
        <end position="122"/>
    </location>
</feature>
<keyword evidence="2" id="KW-0472">Membrane</keyword>
<keyword evidence="4" id="KW-1185">Reference proteome</keyword>
<feature type="transmembrane region" description="Helical" evidence="2">
    <location>
        <begin position="134"/>
        <end position="156"/>
    </location>
</feature>
<evidence type="ECO:0000256" key="2">
    <source>
        <dbReference type="SAM" id="Phobius"/>
    </source>
</evidence>
<name>A0AAE0XLL5_9PEZI</name>